<keyword evidence="2" id="KW-1185">Reference proteome</keyword>
<dbReference type="RefSeq" id="WP_183619738.1">
    <property type="nucleotide sequence ID" value="NZ_CAJHAH010000001.1"/>
</dbReference>
<reference evidence="1 2" key="1">
    <citation type="submission" date="2020-08" db="EMBL/GenBank/DDBJ databases">
        <title>Genomic Encyclopedia of Type Strains, Phase III (KMG-III): the genomes of soil and plant-associated and newly described type strains.</title>
        <authorList>
            <person name="Whitman W."/>
        </authorList>
    </citation>
    <scope>NUCLEOTIDE SEQUENCE [LARGE SCALE GENOMIC DNA]</scope>
    <source>
        <strain evidence="1 2">CECT 5885</strain>
    </source>
</reference>
<gene>
    <name evidence="1" type="ORF">FHS24_001233</name>
</gene>
<comment type="caution">
    <text evidence="1">The sequence shown here is derived from an EMBL/GenBank/DDBJ whole genome shotgun (WGS) entry which is preliminary data.</text>
</comment>
<protein>
    <submittedName>
        <fullName evidence="1">Tfp pilus tip-associated adhesin PilY1</fullName>
    </submittedName>
</protein>
<dbReference type="Proteomes" id="UP000588111">
    <property type="component" value="Unassembled WGS sequence"/>
</dbReference>
<organism evidence="1 2">
    <name type="scientific">Psychrobacter luti</name>
    <dbReference type="NCBI Taxonomy" id="198481"/>
    <lineage>
        <taxon>Bacteria</taxon>
        <taxon>Pseudomonadati</taxon>
        <taxon>Pseudomonadota</taxon>
        <taxon>Gammaproteobacteria</taxon>
        <taxon>Moraxellales</taxon>
        <taxon>Moraxellaceae</taxon>
        <taxon>Psychrobacter</taxon>
    </lineage>
</organism>
<proteinExistence type="predicted"/>
<evidence type="ECO:0000313" key="1">
    <source>
        <dbReference type="EMBL" id="MBB3106732.1"/>
    </source>
</evidence>
<sequence length="1340" mass="145788">MKNNMKADTDNKFPSWQFKALTVAVVTGMLGSAAYASLERHGDLEIYKGPQEALPVITLMLDVSGSMDDIDLYGNTLCTRNIQTQRATSDYPFERKYCNYSGARKYRRIDNLKMGVYDLVKDPELQGIVKLGIGTYPREYNNKDNGHIDIPAKKLDATHKADIDTFIATLKPLGWTPASQAYAEAGAYMMGTTTNKLIKNEYTLEKETFRNNLSYDTGYGREDAKCIGWEPININSISSSNNLIQCNNWQNLGRSLRNSDLNNDVVYKEGWERHNYYGSRNHYISYYKNSVEANDPLITSNNISPYPIKEQYFTNNIYSGFPYSARNTKTDDEKYYASPLPPSDKTCAGNGIYFLTDGEPNQSSATIATTVMDNALTPPGSTSGPLSVTCTSDYNDNSGWSCMSVFADKLLNTANPSGIAIKTATVGFGGAYSSLRNATTAVDCNAASDDNVKKLCNLGIKGQGGFYYAESAEDIVNSVKSLTGRLTTDIPPISTGSMAVPLDDLNVSTSRKFAYLPILDPDPLSPKKLWRGNLKKYNVKNGTLVDKDNKAVFTGKDGVFALNTSDLYNTIINTNRADTRRPDMGKPQVGGTYQHIFENSNSRKLYVNQGGTLKNIYTDAIAATAKPVGFNVLTSYTNPQKQQLLNFLGFPVANSLNVNDSTVVGVAFDRNKKQLGGVLHSLPQLLSKKAELKADGSIDNTKREDYVLYGSLDGALHLIKDSNYGSNTAGEEVFTFIPKHVLEQQGASFVDPDRVSTTHPIFGVDGPWTVFNNYKYTDTEITALQSLAFGGLRMGGSMYYGLNLTDISSPKMIYSVGSTYAIDGSTNAKGVKNDIVADATTNTNQQKAYARMGLSFAKPGVGYVMKGGKRVMVNFLAGGYDRCYEDPKFQLGTAITTNTVPGCNGKTNAQGNSLYMVQVGQEQVDSTSATNPDASNESSFDAIGKGDLLWWTSSDNNGAGNANFTKVTDMNHSIVTEVRVLDRNYDGLTDQVVFADLGGRVWRVDINSAEDANDFKVERVAKILDLSASGTNAASAGTDALPRIYEKPLVTFTRVGENPGIVGLVTVGTGDRSSPVRAQREVADRIYTFVDRDIARSDLFCYDVQDTPDNECAGVTTTLKQASAITPANLVPLTTDTSGEFSNDATIKTQMDTYSKLGWYMPLTVWSETNGTGTQTVTSNNRGLKMFNQPDAIAGLLFTTVYNPNVGDTSGTCSAGVTGRTQREQLCLPYGVCLSKAVDANGNLTVDADGKPTGDWTVRKTRYLSNAGIGIVDNIISDGNFDGDTKNSVVVLENFCPGGDCSTGKVELKVNPLTEGVNCSGTNCKVVTDSQIDPMQWKER</sequence>
<dbReference type="EMBL" id="JACHXL010000002">
    <property type="protein sequence ID" value="MBB3106732.1"/>
    <property type="molecule type" value="Genomic_DNA"/>
</dbReference>
<evidence type="ECO:0000313" key="2">
    <source>
        <dbReference type="Proteomes" id="UP000588111"/>
    </source>
</evidence>
<accession>A0A839TB63</accession>
<name>A0A839TB63_9GAMM</name>